<evidence type="ECO:0000313" key="1">
    <source>
        <dbReference type="EMBL" id="GAI66980.1"/>
    </source>
</evidence>
<proteinExistence type="predicted"/>
<organism evidence="1">
    <name type="scientific">marine sediment metagenome</name>
    <dbReference type="NCBI Taxonomy" id="412755"/>
    <lineage>
        <taxon>unclassified sequences</taxon>
        <taxon>metagenomes</taxon>
        <taxon>ecological metagenomes</taxon>
    </lineage>
</organism>
<name>X1RUX2_9ZZZZ</name>
<sequence>MVDYLNAYIFESPNDQIKYLKQFLEIDELNPTYWKLLGLAY</sequence>
<dbReference type="EMBL" id="BARV01045242">
    <property type="protein sequence ID" value="GAI66980.1"/>
    <property type="molecule type" value="Genomic_DNA"/>
</dbReference>
<protein>
    <submittedName>
        <fullName evidence="1">Uncharacterized protein</fullName>
    </submittedName>
</protein>
<feature type="non-terminal residue" evidence="1">
    <location>
        <position position="41"/>
    </location>
</feature>
<dbReference type="AlphaFoldDB" id="X1RUX2"/>
<gene>
    <name evidence="1" type="ORF">S06H3_66412</name>
</gene>
<accession>X1RUX2</accession>
<reference evidence="1" key="1">
    <citation type="journal article" date="2014" name="Front. Microbiol.">
        <title>High frequency of phylogenetically diverse reductive dehalogenase-homologous genes in deep subseafloor sedimentary metagenomes.</title>
        <authorList>
            <person name="Kawai M."/>
            <person name="Futagami T."/>
            <person name="Toyoda A."/>
            <person name="Takaki Y."/>
            <person name="Nishi S."/>
            <person name="Hori S."/>
            <person name="Arai W."/>
            <person name="Tsubouchi T."/>
            <person name="Morono Y."/>
            <person name="Uchiyama I."/>
            <person name="Ito T."/>
            <person name="Fujiyama A."/>
            <person name="Inagaki F."/>
            <person name="Takami H."/>
        </authorList>
    </citation>
    <scope>NUCLEOTIDE SEQUENCE</scope>
    <source>
        <strain evidence="1">Expedition CK06-06</strain>
    </source>
</reference>
<comment type="caution">
    <text evidence="1">The sequence shown here is derived from an EMBL/GenBank/DDBJ whole genome shotgun (WGS) entry which is preliminary data.</text>
</comment>